<reference evidence="1 2" key="1">
    <citation type="submission" date="2016-01" db="EMBL/GenBank/DDBJ databases">
        <authorList>
            <person name="Regsiter A."/>
            <person name="william w."/>
        </authorList>
    </citation>
    <scope>NUCLEOTIDE SEQUENCE [LARGE SCALE GENOMIC DNA]</scope>
    <source>
        <strain evidence="1 2">CFBP 5494</strain>
    </source>
</reference>
<gene>
    <name evidence="1" type="ORF">AGR2A_pb10137</name>
</gene>
<protein>
    <submittedName>
        <fullName evidence="1">Uncharacterized protein</fullName>
    </submittedName>
</protein>
<sequence length="69" mass="7748">MIDDMSDEGLVARFGDIMHEMPELYDALRIAEMQSRLAANEGGLACRSEFVSMARQRDGLVMRIGTRGR</sequence>
<comment type="caution">
    <text evidence="1">The sequence shown here is derived from an EMBL/GenBank/DDBJ whole genome shotgun (WGS) entry which is preliminary data.</text>
</comment>
<dbReference type="Proteomes" id="UP000191933">
    <property type="component" value="Unassembled WGS sequence"/>
</dbReference>
<dbReference type="EMBL" id="FBVY01000047">
    <property type="protein sequence ID" value="CUX03381.1"/>
    <property type="molecule type" value="Genomic_DNA"/>
</dbReference>
<proteinExistence type="predicted"/>
<keyword evidence="2" id="KW-1185">Reference proteome</keyword>
<evidence type="ECO:0000313" key="2">
    <source>
        <dbReference type="Proteomes" id="UP000191933"/>
    </source>
</evidence>
<name>A0A9W5B7Z3_9HYPH</name>
<accession>A0A9W5B7Z3</accession>
<organism evidence="1 2">
    <name type="scientific">Agrobacterium genomosp. 2 str. CFBP 5494</name>
    <dbReference type="NCBI Taxonomy" id="1183436"/>
    <lineage>
        <taxon>Bacteria</taxon>
        <taxon>Pseudomonadati</taxon>
        <taxon>Pseudomonadota</taxon>
        <taxon>Alphaproteobacteria</taxon>
        <taxon>Hyphomicrobiales</taxon>
        <taxon>Rhizobiaceae</taxon>
        <taxon>Rhizobium/Agrobacterium group</taxon>
        <taxon>Agrobacterium</taxon>
        <taxon>Agrobacterium tumefaciens complex</taxon>
    </lineage>
</organism>
<dbReference type="AlphaFoldDB" id="A0A9W5B7Z3"/>
<evidence type="ECO:0000313" key="1">
    <source>
        <dbReference type="EMBL" id="CUX03381.1"/>
    </source>
</evidence>